<dbReference type="InterPro" id="IPR043472">
    <property type="entry name" value="Macro_dom-like"/>
</dbReference>
<keyword evidence="3" id="KW-0378">Hydrolase</keyword>
<dbReference type="Gene3D" id="3.40.220.10">
    <property type="entry name" value="Leucine Aminopeptidase, subunit E, domain 1"/>
    <property type="match status" value="1"/>
</dbReference>
<dbReference type="NCBIfam" id="NF001664">
    <property type="entry name" value="PRK00431.1-6"/>
    <property type="match status" value="1"/>
</dbReference>
<sequence length="352" mass="39472">MLTKRILAGRRLMSANRHRPIPDRICSLRRQSRATFSSQSDRGSDSLIPRVFRTIVGWFAAHLPRRGEGNGLGLDEDEKDALNVNSQHAKKKQKWQIEKEEYLKMPISEKRKIYKTQYVTLDSVPTWPEYYKKNLEASKVKPSKEPVDEALNSKVSLWCGDITTLEIDCIVNAANESLLGGGGVDGAIHRAAGPTLLAECRTACGCKTGDAKITGGYRLPAKYIIHTVGPRYHGDEKLRSCYKKSLDLMIENNLHSIAFPCISTGIYGFPGERAADIALTTVKDFLQKHKDKVDRIIFCLFTRDDVNIYESKMPTYFPVEGQCSDHEDQTTDDNPNVDLPGKPSDKNSVPKL</sequence>
<dbReference type="GO" id="GO:0042278">
    <property type="term" value="P:purine nucleoside metabolic process"/>
    <property type="evidence" value="ECO:0007669"/>
    <property type="project" value="TreeGrafter"/>
</dbReference>
<evidence type="ECO:0000313" key="3">
    <source>
        <dbReference type="EMBL" id="QSG73582.1"/>
    </source>
</evidence>
<dbReference type="GO" id="GO:0006974">
    <property type="term" value="P:DNA damage response"/>
    <property type="evidence" value="ECO:0007669"/>
    <property type="project" value="TreeGrafter"/>
</dbReference>
<dbReference type="EMBL" id="MW383972">
    <property type="protein sequence ID" value="QSG73582.1"/>
    <property type="molecule type" value="Genomic_DNA"/>
</dbReference>
<dbReference type="CDD" id="cd02908">
    <property type="entry name" value="Macro_OAADPr_deacetylase"/>
    <property type="match status" value="1"/>
</dbReference>
<dbReference type="InterPro" id="IPR002589">
    <property type="entry name" value="Macro_dom"/>
</dbReference>
<dbReference type="PANTHER" id="PTHR11106">
    <property type="entry name" value="GANGLIOSIDE INDUCED DIFFERENTIATION ASSOCIATED PROTEIN 2-RELATED"/>
    <property type="match status" value="1"/>
</dbReference>
<dbReference type="GO" id="GO:0140291">
    <property type="term" value="P:peptidyl-glutamate ADP-deribosylation"/>
    <property type="evidence" value="ECO:0007669"/>
    <property type="project" value="TreeGrafter"/>
</dbReference>
<dbReference type="AlphaFoldDB" id="A0A897TH37"/>
<dbReference type="SUPFAM" id="SSF52949">
    <property type="entry name" value="Macro domain-like"/>
    <property type="match status" value="1"/>
</dbReference>
<proteinExistence type="predicted"/>
<evidence type="ECO:0000256" key="1">
    <source>
        <dbReference type="SAM" id="MobiDB-lite"/>
    </source>
</evidence>
<feature type="domain" description="Macro" evidence="2">
    <location>
        <begin position="142"/>
        <end position="317"/>
    </location>
</feature>
<organism evidence="3">
    <name type="scientific">Alvinella pompejana</name>
    <dbReference type="NCBI Taxonomy" id="6376"/>
    <lineage>
        <taxon>Eukaryota</taxon>
        <taxon>Metazoa</taxon>
        <taxon>Spiralia</taxon>
        <taxon>Lophotrochozoa</taxon>
        <taxon>Annelida</taxon>
        <taxon>Polychaeta</taxon>
        <taxon>Sedentaria</taxon>
        <taxon>Canalipalpata</taxon>
        <taxon>Terebellida</taxon>
        <taxon>Terebelliformia</taxon>
        <taxon>Alvinellidae</taxon>
        <taxon>Alvinella</taxon>
    </lineage>
</organism>
<dbReference type="GO" id="GO:0005654">
    <property type="term" value="C:nucleoplasm"/>
    <property type="evidence" value="ECO:0007669"/>
    <property type="project" value="TreeGrafter"/>
</dbReference>
<reference evidence="3" key="1">
    <citation type="journal article" date="2021" name="Prog. Biophys. Mol. Biol.">
        <title>Targeting SARS-CoV-2 Nsp3 macrodomain structure with insights from human poly(ADP-ribose) glycohydrolase (PARG) structures with inhibitors.</title>
        <authorList>
            <person name="Brosey C.A."/>
            <person name="Houl J.H."/>
            <person name="Katsonis P."/>
            <person name="Balapiti-Modarage L.P.F."/>
            <person name="Bommagani S."/>
            <person name="Arvai A."/>
            <person name="Moiani D."/>
            <person name="Bacolla A."/>
            <person name="Link T."/>
            <person name="Warden L.S."/>
            <person name="Lichtarge O."/>
            <person name="Jones D.E."/>
            <person name="Ahmed Z."/>
            <person name="Tainer J.A."/>
        </authorList>
    </citation>
    <scope>NUCLEOTIDE SEQUENCE</scope>
</reference>
<accession>A0A897TH37</accession>
<feature type="region of interest" description="Disordered" evidence="1">
    <location>
        <begin position="320"/>
        <end position="352"/>
    </location>
</feature>
<dbReference type="SMART" id="SM00506">
    <property type="entry name" value="A1pp"/>
    <property type="match status" value="1"/>
</dbReference>
<evidence type="ECO:0000259" key="2">
    <source>
        <dbReference type="PROSITE" id="PS51154"/>
    </source>
</evidence>
<dbReference type="EC" id="3.5.1.-" evidence="3"/>
<dbReference type="PROSITE" id="PS51154">
    <property type="entry name" value="MACRO"/>
    <property type="match status" value="1"/>
</dbReference>
<dbReference type="PANTHER" id="PTHR11106:SF27">
    <property type="entry name" value="MACRO DOMAIN-CONTAINING PROTEIN"/>
    <property type="match status" value="1"/>
</dbReference>
<dbReference type="GO" id="GO:0140293">
    <property type="term" value="F:ADP-ribosylglutamate hydrolase activity"/>
    <property type="evidence" value="ECO:0007669"/>
    <property type="project" value="TreeGrafter"/>
</dbReference>
<dbReference type="Pfam" id="PF01661">
    <property type="entry name" value="Macro"/>
    <property type="match status" value="1"/>
</dbReference>
<protein>
    <submittedName>
        <fullName evidence="3">ADP-ribose glycohydrolase MACROD2</fullName>
        <ecNumber evidence="3">3.5.1.-</ecNumber>
    </submittedName>
</protein>
<name>A0A897TH37_9ANNE</name>